<keyword evidence="1" id="KW-1133">Transmembrane helix</keyword>
<comment type="caution">
    <text evidence="2">The sequence shown here is derived from an EMBL/GenBank/DDBJ whole genome shotgun (WGS) entry which is preliminary data.</text>
</comment>
<keyword evidence="3" id="KW-1185">Reference proteome</keyword>
<dbReference type="EMBL" id="JBJVNW010000018">
    <property type="protein sequence ID" value="MFM9520556.1"/>
    <property type="molecule type" value="Genomic_DNA"/>
</dbReference>
<protein>
    <submittedName>
        <fullName evidence="2">Uncharacterized protein</fullName>
    </submittedName>
</protein>
<accession>A0ABW9HGB3</accession>
<evidence type="ECO:0000313" key="2">
    <source>
        <dbReference type="EMBL" id="MFM9520556.1"/>
    </source>
</evidence>
<reference evidence="2 3" key="1">
    <citation type="submission" date="2024-12" db="EMBL/GenBank/DDBJ databases">
        <title>Pseudomonas species isolated from Lotus nodules promote plant growth.</title>
        <authorList>
            <person name="Yu Y.-H."/>
            <person name="Kurtenbach J."/>
            <person name="Crosbie D."/>
            <person name="Brachmann A."/>
            <person name="Marin M."/>
        </authorList>
    </citation>
    <scope>NUCLEOTIDE SEQUENCE [LARGE SCALE GENOMIC DNA]</scope>
    <source>
        <strain evidence="2 3">PLb12A</strain>
    </source>
</reference>
<feature type="transmembrane region" description="Helical" evidence="1">
    <location>
        <begin position="40"/>
        <end position="61"/>
    </location>
</feature>
<evidence type="ECO:0000313" key="3">
    <source>
        <dbReference type="Proteomes" id="UP001631987"/>
    </source>
</evidence>
<feature type="transmembrane region" description="Helical" evidence="1">
    <location>
        <begin position="7"/>
        <end position="28"/>
    </location>
</feature>
<proteinExistence type="predicted"/>
<gene>
    <name evidence="2" type="ORF">ACKKH4_25345</name>
</gene>
<dbReference type="Proteomes" id="UP001631987">
    <property type="component" value="Unassembled WGS sequence"/>
</dbReference>
<dbReference type="RefSeq" id="WP_223542267.1">
    <property type="nucleotide sequence ID" value="NZ_CP178857.1"/>
</dbReference>
<keyword evidence="1" id="KW-0812">Transmembrane</keyword>
<keyword evidence="1" id="KW-0472">Membrane</keyword>
<name>A0ABW9HGB3_9PSED</name>
<organism evidence="2 3">
    <name type="scientific">Pseudomonas monachiensis</name>
    <dbReference type="NCBI Taxonomy" id="3060212"/>
    <lineage>
        <taxon>Bacteria</taxon>
        <taxon>Pseudomonadati</taxon>
        <taxon>Pseudomonadota</taxon>
        <taxon>Gammaproteobacteria</taxon>
        <taxon>Pseudomonadales</taxon>
        <taxon>Pseudomonadaceae</taxon>
        <taxon>Pseudomonas</taxon>
    </lineage>
</organism>
<evidence type="ECO:0000256" key="1">
    <source>
        <dbReference type="SAM" id="Phobius"/>
    </source>
</evidence>
<sequence length="70" mass="7795">MKSPIIGLRVAGTVYALMALAQLGRMIIRPEVLVNGYPMPLWPSVLAFLLLAVLSVWMWSLTLSQKPQRS</sequence>